<dbReference type="Proteomes" id="UP000253383">
    <property type="component" value="Unassembled WGS sequence"/>
</dbReference>
<sequence length="166" mass="19826">MKKRHFVFLLLFLCATKSICQAQLFDRSRQTIGWYPTDTTERFRPCNKDWGVYQYFSLHKKYPESSMMLLKKVRSIYQKPENCTQSGFITFRFIVNCRSETGWYHTYEIDERYQARTFDPKIASQLLTFVQSLTDWPVGMVEGEAVDYFTYFTFKIKHGEIDNLVP</sequence>
<gene>
    <name evidence="2" type="ORF">DUE52_14930</name>
</gene>
<reference evidence="2 3" key="1">
    <citation type="submission" date="2018-07" db="EMBL/GenBank/DDBJ databases">
        <title>Genome analysis of Larkinella rosea.</title>
        <authorList>
            <person name="Zhou Z."/>
            <person name="Wang G."/>
        </authorList>
    </citation>
    <scope>NUCLEOTIDE SEQUENCE [LARGE SCALE GENOMIC DNA]</scope>
    <source>
        <strain evidence="3">zzj9</strain>
    </source>
</reference>
<protein>
    <recommendedName>
        <fullName evidence="4">TonB C-terminal domain-containing protein</fullName>
    </recommendedName>
</protein>
<organism evidence="2 3">
    <name type="scientific">Larkinella punicea</name>
    <dbReference type="NCBI Taxonomy" id="2315727"/>
    <lineage>
        <taxon>Bacteria</taxon>
        <taxon>Pseudomonadati</taxon>
        <taxon>Bacteroidota</taxon>
        <taxon>Cytophagia</taxon>
        <taxon>Cytophagales</taxon>
        <taxon>Spirosomataceae</taxon>
        <taxon>Larkinella</taxon>
    </lineage>
</organism>
<keyword evidence="1" id="KW-0732">Signal</keyword>
<evidence type="ECO:0000313" key="3">
    <source>
        <dbReference type="Proteomes" id="UP000253383"/>
    </source>
</evidence>
<accession>A0A368JQB0</accession>
<dbReference type="AlphaFoldDB" id="A0A368JQB0"/>
<keyword evidence="3" id="KW-1185">Reference proteome</keyword>
<dbReference type="EMBL" id="QOWE01000011">
    <property type="protein sequence ID" value="RCR68773.1"/>
    <property type="molecule type" value="Genomic_DNA"/>
</dbReference>
<feature type="signal peptide" evidence="1">
    <location>
        <begin position="1"/>
        <end position="22"/>
    </location>
</feature>
<proteinExistence type="predicted"/>
<dbReference type="RefSeq" id="WP_114406823.1">
    <property type="nucleotide sequence ID" value="NZ_QOWE01000011.1"/>
</dbReference>
<evidence type="ECO:0000256" key="1">
    <source>
        <dbReference type="SAM" id="SignalP"/>
    </source>
</evidence>
<evidence type="ECO:0000313" key="2">
    <source>
        <dbReference type="EMBL" id="RCR68773.1"/>
    </source>
</evidence>
<name>A0A368JQB0_9BACT</name>
<feature type="chain" id="PRO_5016877463" description="TonB C-terminal domain-containing protein" evidence="1">
    <location>
        <begin position="23"/>
        <end position="166"/>
    </location>
</feature>
<comment type="caution">
    <text evidence="2">The sequence shown here is derived from an EMBL/GenBank/DDBJ whole genome shotgun (WGS) entry which is preliminary data.</text>
</comment>
<evidence type="ECO:0008006" key="4">
    <source>
        <dbReference type="Google" id="ProtNLM"/>
    </source>
</evidence>
<dbReference type="OrthoDB" id="883593at2"/>